<dbReference type="SMART" id="SM00078">
    <property type="entry name" value="IlGF"/>
    <property type="match status" value="1"/>
</dbReference>
<feature type="chain" id="PRO_5034866485" description="Insulin-like 3" evidence="12">
    <location>
        <begin position="22"/>
        <end position="142"/>
    </location>
</feature>
<evidence type="ECO:0000256" key="1">
    <source>
        <dbReference type="ARBA" id="ARBA00004613"/>
    </source>
</evidence>
<gene>
    <name evidence="14" type="primary">LOC118310944</name>
</gene>
<evidence type="ECO:0000313" key="14">
    <source>
        <dbReference type="Ensembl" id="ENSSMAP00000009397.2"/>
    </source>
</evidence>
<evidence type="ECO:0000256" key="11">
    <source>
        <dbReference type="RuleBase" id="RU000406"/>
    </source>
</evidence>
<dbReference type="PANTHER" id="PTHR10423:SF3">
    <property type="entry name" value="INSULIN-LIKE 3"/>
    <property type="match status" value="1"/>
</dbReference>
<reference evidence="14" key="1">
    <citation type="submission" date="2023-05" db="EMBL/GenBank/DDBJ databases">
        <title>High-quality long-read genome of Scophthalmus maximus.</title>
        <authorList>
            <person name="Lien S."/>
            <person name="Martinez P."/>
        </authorList>
    </citation>
    <scope>NUCLEOTIDE SEQUENCE [LARGE SCALE GENOMIC DNA]</scope>
</reference>
<protein>
    <recommendedName>
        <fullName evidence="3">Insulin-like 3</fullName>
    </recommendedName>
    <alternativeName>
        <fullName evidence="10">Leydig insulin-like peptide</fullName>
    </alternativeName>
    <alternativeName>
        <fullName evidence="9">Relaxin-like factor</fullName>
    </alternativeName>
</protein>
<dbReference type="GO" id="GO:0001664">
    <property type="term" value="F:G protein-coupled receptor binding"/>
    <property type="evidence" value="ECO:0007669"/>
    <property type="project" value="TreeGrafter"/>
</dbReference>
<dbReference type="Proteomes" id="UP000694558">
    <property type="component" value="Chromosome 7"/>
</dbReference>
<evidence type="ECO:0000256" key="3">
    <source>
        <dbReference type="ARBA" id="ARBA00014427"/>
    </source>
</evidence>
<evidence type="ECO:0000256" key="8">
    <source>
        <dbReference type="ARBA" id="ARBA00025288"/>
    </source>
</evidence>
<dbReference type="PROSITE" id="PS00262">
    <property type="entry name" value="INSULIN"/>
    <property type="match status" value="1"/>
</dbReference>
<dbReference type="GeneTree" id="ENSGT00940000176935"/>
<feature type="signal peptide" evidence="12">
    <location>
        <begin position="1"/>
        <end position="21"/>
    </location>
</feature>
<dbReference type="InterPro" id="IPR016179">
    <property type="entry name" value="Insulin-like"/>
</dbReference>
<reference evidence="14" key="2">
    <citation type="submission" date="2025-08" db="UniProtKB">
        <authorList>
            <consortium name="Ensembl"/>
        </authorList>
    </citation>
    <scope>IDENTIFICATION</scope>
</reference>
<dbReference type="AlphaFoldDB" id="A0A8D2ZY06"/>
<keyword evidence="5" id="KW-0165">Cleavage on pair of basic residues</keyword>
<evidence type="ECO:0000256" key="7">
    <source>
        <dbReference type="ARBA" id="ARBA00023157"/>
    </source>
</evidence>
<name>A0A8D2ZY06_SCOMX</name>
<dbReference type="SUPFAM" id="SSF56994">
    <property type="entry name" value="Insulin-like"/>
    <property type="match status" value="1"/>
</dbReference>
<keyword evidence="6 12" id="KW-0732">Signal</keyword>
<evidence type="ECO:0000256" key="2">
    <source>
        <dbReference type="ARBA" id="ARBA00009034"/>
    </source>
</evidence>
<comment type="similarity">
    <text evidence="2 11">Belongs to the insulin family.</text>
</comment>
<evidence type="ECO:0000256" key="4">
    <source>
        <dbReference type="ARBA" id="ARBA00022525"/>
    </source>
</evidence>
<keyword evidence="7" id="KW-1015">Disulfide bond</keyword>
<feature type="domain" description="Insulin-like" evidence="13">
    <location>
        <begin position="25"/>
        <end position="142"/>
    </location>
</feature>
<sequence>MPKLPVSLLVVLAAAVCVIHAQERFKICGRDLIRLAISTCGSSRLRRSVLDVEPGQHQVTPLYFPLELFPGLHMSFLLLCTGDHDASTEELWATETDEGNKDVFSVAPHQYPLSSRIRRASGRISDICCHKGCSMRELIQFC</sequence>
<dbReference type="Gene3D" id="1.10.100.10">
    <property type="entry name" value="Insulin-like"/>
    <property type="match status" value="1"/>
</dbReference>
<evidence type="ECO:0000256" key="5">
    <source>
        <dbReference type="ARBA" id="ARBA00022685"/>
    </source>
</evidence>
<dbReference type="GO" id="GO:0005615">
    <property type="term" value="C:extracellular space"/>
    <property type="evidence" value="ECO:0007669"/>
    <property type="project" value="TreeGrafter"/>
</dbReference>
<evidence type="ECO:0000256" key="12">
    <source>
        <dbReference type="SAM" id="SignalP"/>
    </source>
</evidence>
<evidence type="ECO:0000259" key="13">
    <source>
        <dbReference type="SMART" id="SM00078"/>
    </source>
</evidence>
<proteinExistence type="inferred from homology"/>
<comment type="subcellular location">
    <subcellularLocation>
        <location evidence="1 11">Secreted</location>
    </subcellularLocation>
</comment>
<comment type="function">
    <text evidence="8">Seems to play a role in testicular function. May be a trophic hormone with a role in testicular descent in fetal life. Is a ligand for LGR8 receptor.</text>
</comment>
<organism evidence="14 15">
    <name type="scientific">Scophthalmus maximus</name>
    <name type="common">Turbot</name>
    <name type="synonym">Psetta maxima</name>
    <dbReference type="NCBI Taxonomy" id="52904"/>
    <lineage>
        <taxon>Eukaryota</taxon>
        <taxon>Metazoa</taxon>
        <taxon>Chordata</taxon>
        <taxon>Craniata</taxon>
        <taxon>Vertebrata</taxon>
        <taxon>Euteleostomi</taxon>
        <taxon>Actinopterygii</taxon>
        <taxon>Neopterygii</taxon>
        <taxon>Teleostei</taxon>
        <taxon>Neoteleostei</taxon>
        <taxon>Acanthomorphata</taxon>
        <taxon>Carangaria</taxon>
        <taxon>Pleuronectiformes</taxon>
        <taxon>Pleuronectoidei</taxon>
        <taxon>Scophthalmidae</taxon>
        <taxon>Scophthalmus</taxon>
    </lineage>
</organism>
<evidence type="ECO:0000256" key="10">
    <source>
        <dbReference type="ARBA" id="ARBA00032881"/>
    </source>
</evidence>
<dbReference type="GO" id="GO:0005179">
    <property type="term" value="F:hormone activity"/>
    <property type="evidence" value="ECO:0007669"/>
    <property type="project" value="InterPro"/>
</dbReference>
<evidence type="ECO:0000256" key="9">
    <source>
        <dbReference type="ARBA" id="ARBA00032209"/>
    </source>
</evidence>
<dbReference type="InterPro" id="IPR043387">
    <property type="entry name" value="INSL3/INSL4"/>
</dbReference>
<dbReference type="InterPro" id="IPR022353">
    <property type="entry name" value="Insulin_CS"/>
</dbReference>
<accession>A0A8D2ZY06</accession>
<keyword evidence="4 11" id="KW-0964">Secreted</keyword>
<dbReference type="Ensembl" id="ENSSMAT00000009509.2">
    <property type="protein sequence ID" value="ENSSMAP00000009397.2"/>
    <property type="gene ID" value="ENSSMAG00000005787.2"/>
</dbReference>
<dbReference type="CDD" id="cd04365">
    <property type="entry name" value="IlGF_relaxin_like"/>
    <property type="match status" value="1"/>
</dbReference>
<dbReference type="PANTHER" id="PTHR10423">
    <property type="entry name" value="INSULIN-LIKE 3"/>
    <property type="match status" value="1"/>
</dbReference>
<dbReference type="InterPro" id="IPR036438">
    <property type="entry name" value="Insulin-like_sf"/>
</dbReference>
<evidence type="ECO:0000313" key="15">
    <source>
        <dbReference type="Proteomes" id="UP000694558"/>
    </source>
</evidence>
<dbReference type="Pfam" id="PF00049">
    <property type="entry name" value="Insulin"/>
    <property type="match status" value="1"/>
</dbReference>
<evidence type="ECO:0000256" key="6">
    <source>
        <dbReference type="ARBA" id="ARBA00022729"/>
    </source>
</evidence>
<dbReference type="GO" id="GO:0007193">
    <property type="term" value="P:adenylate cyclase-inhibiting G protein-coupled receptor signaling pathway"/>
    <property type="evidence" value="ECO:0007669"/>
    <property type="project" value="TreeGrafter"/>
</dbReference>